<proteinExistence type="predicted"/>
<dbReference type="AlphaFoldDB" id="A0A2I6S2M7"/>
<name>A0A2I6S2M7_9RHOO</name>
<keyword evidence="2" id="KW-1185">Reference proteome</keyword>
<dbReference type="RefSeq" id="WP_102245541.1">
    <property type="nucleotide sequence ID" value="NZ_CP025682.1"/>
</dbReference>
<dbReference type="Gene3D" id="2.30.110.10">
    <property type="entry name" value="Electron Transport, Fmn-binding Protein, Chain A"/>
    <property type="match status" value="1"/>
</dbReference>
<evidence type="ECO:0000313" key="2">
    <source>
        <dbReference type="Proteomes" id="UP000242205"/>
    </source>
</evidence>
<dbReference type="EMBL" id="CP025682">
    <property type="protein sequence ID" value="AUN93467.1"/>
    <property type="molecule type" value="Genomic_DNA"/>
</dbReference>
<dbReference type="OrthoDB" id="334393at2"/>
<gene>
    <name evidence="1" type="ORF">C0099_00065</name>
</gene>
<organism evidence="1 2">
    <name type="scientific">Pseudazoarcus pumilus</name>
    <dbReference type="NCBI Taxonomy" id="2067960"/>
    <lineage>
        <taxon>Bacteria</taxon>
        <taxon>Pseudomonadati</taxon>
        <taxon>Pseudomonadota</taxon>
        <taxon>Betaproteobacteria</taxon>
        <taxon>Rhodocyclales</taxon>
        <taxon>Zoogloeaceae</taxon>
        <taxon>Pseudazoarcus</taxon>
    </lineage>
</organism>
<dbReference type="Proteomes" id="UP000242205">
    <property type="component" value="Chromosome"/>
</dbReference>
<evidence type="ECO:0000313" key="1">
    <source>
        <dbReference type="EMBL" id="AUN93467.1"/>
    </source>
</evidence>
<protein>
    <recommendedName>
        <fullName evidence="3">Pyridoxamine 5'-phosphate oxidase putative domain-containing protein</fullName>
    </recommendedName>
</protein>
<dbReference type="KEGG" id="atw:C0099_00065"/>
<sequence length="164" mass="17686">MNPPQAVRIDDELARFIGGEVSISVGSCDAARLPNLTRGFGCRVCDGHERIRIFVSRAQSRAVLADLATNRRIAVVFTLPATHRTVQFKGTDARVLSLADGDLECVRRYREGFVAHLAALGFGADTVAHMVGCPDDELAAIEFTPDAAFTQTPGPRAGQPLRQP</sequence>
<accession>A0A2I6S2M7</accession>
<evidence type="ECO:0008006" key="3">
    <source>
        <dbReference type="Google" id="ProtNLM"/>
    </source>
</evidence>
<dbReference type="InterPro" id="IPR012349">
    <property type="entry name" value="Split_barrel_FMN-bd"/>
</dbReference>
<reference evidence="1 2" key="1">
    <citation type="submission" date="2018-01" db="EMBL/GenBank/DDBJ databases">
        <authorList>
            <person name="Fu G.-Y."/>
        </authorList>
    </citation>
    <scope>NUCLEOTIDE SEQUENCE [LARGE SCALE GENOMIC DNA]</scope>
    <source>
        <strain evidence="1 2">SY39</strain>
    </source>
</reference>
<dbReference type="SUPFAM" id="SSF50475">
    <property type="entry name" value="FMN-binding split barrel"/>
    <property type="match status" value="1"/>
</dbReference>